<feature type="domain" description="2Fe-2S ferredoxin-type" evidence="8">
    <location>
        <begin position="230"/>
        <end position="317"/>
    </location>
</feature>
<organism evidence="10 11">
    <name type="scientific">Pseudonocardia ailaonensis</name>
    <dbReference type="NCBI Taxonomy" id="367279"/>
    <lineage>
        <taxon>Bacteria</taxon>
        <taxon>Bacillati</taxon>
        <taxon>Actinomycetota</taxon>
        <taxon>Actinomycetes</taxon>
        <taxon>Pseudonocardiales</taxon>
        <taxon>Pseudonocardiaceae</taxon>
        <taxon>Pseudonocardia</taxon>
    </lineage>
</organism>
<keyword evidence="3" id="KW-0001">2Fe-2S</keyword>
<dbReference type="InterPro" id="IPR039261">
    <property type="entry name" value="FNR_nucleotide-bd"/>
</dbReference>
<dbReference type="SUPFAM" id="SSF52343">
    <property type="entry name" value="Ferredoxin reductase-like, C-terminal NADP-linked domain"/>
    <property type="match status" value="1"/>
</dbReference>
<feature type="domain" description="FAD-binding FR-type" evidence="9">
    <location>
        <begin position="6"/>
        <end position="107"/>
    </location>
</feature>
<gene>
    <name evidence="10" type="ORF">GCM10009836_45150</name>
</gene>
<evidence type="ECO:0000256" key="1">
    <source>
        <dbReference type="ARBA" id="ARBA00001974"/>
    </source>
</evidence>
<dbReference type="PROSITE" id="PS51085">
    <property type="entry name" value="2FE2S_FER_2"/>
    <property type="match status" value="1"/>
</dbReference>
<dbReference type="PROSITE" id="PS00197">
    <property type="entry name" value="2FE2S_FER_1"/>
    <property type="match status" value="1"/>
</dbReference>
<reference evidence="10 11" key="1">
    <citation type="journal article" date="2019" name="Int. J. Syst. Evol. Microbiol.">
        <title>The Global Catalogue of Microorganisms (GCM) 10K type strain sequencing project: providing services to taxonomists for standard genome sequencing and annotation.</title>
        <authorList>
            <consortium name="The Broad Institute Genomics Platform"/>
            <consortium name="The Broad Institute Genome Sequencing Center for Infectious Disease"/>
            <person name="Wu L."/>
            <person name="Ma J."/>
        </authorList>
    </citation>
    <scope>NUCLEOTIDE SEQUENCE [LARGE SCALE GENOMIC DNA]</scope>
    <source>
        <strain evidence="10 11">JCM 16009</strain>
    </source>
</reference>
<dbReference type="InterPro" id="IPR017927">
    <property type="entry name" value="FAD-bd_FR_type"/>
</dbReference>
<comment type="cofactor">
    <cofactor evidence="1">
        <name>FAD</name>
        <dbReference type="ChEBI" id="CHEBI:57692"/>
    </cofactor>
</comment>
<evidence type="ECO:0000256" key="7">
    <source>
        <dbReference type="ARBA" id="ARBA00023014"/>
    </source>
</evidence>
<dbReference type="SUPFAM" id="SSF63380">
    <property type="entry name" value="Riboflavin synthase domain-like"/>
    <property type="match status" value="1"/>
</dbReference>
<dbReference type="InterPro" id="IPR017938">
    <property type="entry name" value="Riboflavin_synthase-like_b-brl"/>
</dbReference>
<dbReference type="Pfam" id="PF00111">
    <property type="entry name" value="Fer2"/>
    <property type="match status" value="1"/>
</dbReference>
<dbReference type="CDD" id="cd06185">
    <property type="entry name" value="PDR_like"/>
    <property type="match status" value="1"/>
</dbReference>
<dbReference type="SUPFAM" id="SSF54292">
    <property type="entry name" value="2Fe-2S ferredoxin-like"/>
    <property type="match status" value="1"/>
</dbReference>
<dbReference type="PRINTS" id="PR00409">
    <property type="entry name" value="PHDIOXRDTASE"/>
</dbReference>
<evidence type="ECO:0000256" key="3">
    <source>
        <dbReference type="ARBA" id="ARBA00022714"/>
    </source>
</evidence>
<dbReference type="PANTHER" id="PTHR47354">
    <property type="entry name" value="NADH OXIDOREDUCTASE HCR"/>
    <property type="match status" value="1"/>
</dbReference>
<dbReference type="InterPro" id="IPR006058">
    <property type="entry name" value="2Fe2S_fd_BS"/>
</dbReference>
<dbReference type="Gene3D" id="3.10.20.30">
    <property type="match status" value="1"/>
</dbReference>
<dbReference type="InterPro" id="IPR050415">
    <property type="entry name" value="MRET"/>
</dbReference>
<evidence type="ECO:0000313" key="11">
    <source>
        <dbReference type="Proteomes" id="UP001500449"/>
    </source>
</evidence>
<dbReference type="CDD" id="cd00207">
    <property type="entry name" value="fer2"/>
    <property type="match status" value="1"/>
</dbReference>
<dbReference type="Gene3D" id="3.40.50.80">
    <property type="entry name" value="Nucleotide-binding domain of ferredoxin-NADP reductase (FNR) module"/>
    <property type="match status" value="1"/>
</dbReference>
<keyword evidence="4" id="KW-0479">Metal-binding</keyword>
<evidence type="ECO:0000259" key="8">
    <source>
        <dbReference type="PROSITE" id="PS51085"/>
    </source>
</evidence>
<dbReference type="Gene3D" id="2.40.30.10">
    <property type="entry name" value="Translation factors"/>
    <property type="match status" value="1"/>
</dbReference>
<evidence type="ECO:0000259" key="9">
    <source>
        <dbReference type="PROSITE" id="PS51384"/>
    </source>
</evidence>
<evidence type="ECO:0000256" key="6">
    <source>
        <dbReference type="ARBA" id="ARBA00023004"/>
    </source>
</evidence>
<keyword evidence="6" id="KW-0408">Iron</keyword>
<dbReference type="PANTHER" id="PTHR47354:SF1">
    <property type="entry name" value="CARNITINE MONOOXYGENASE REDUCTASE SUBUNIT"/>
    <property type="match status" value="1"/>
</dbReference>
<dbReference type="Proteomes" id="UP001500449">
    <property type="component" value="Unassembled WGS sequence"/>
</dbReference>
<name>A0ABN2NA43_9PSEU</name>
<dbReference type="InterPro" id="IPR012675">
    <property type="entry name" value="Beta-grasp_dom_sf"/>
</dbReference>
<protein>
    <submittedName>
        <fullName evidence="10">PDR/VanB family oxidoreductase</fullName>
    </submittedName>
</protein>
<keyword evidence="11" id="KW-1185">Reference proteome</keyword>
<evidence type="ECO:0000313" key="10">
    <source>
        <dbReference type="EMBL" id="GAA1859974.1"/>
    </source>
</evidence>
<evidence type="ECO:0000256" key="4">
    <source>
        <dbReference type="ARBA" id="ARBA00022723"/>
    </source>
</evidence>
<dbReference type="InterPro" id="IPR036010">
    <property type="entry name" value="2Fe-2S_ferredoxin-like_sf"/>
</dbReference>
<keyword evidence="5" id="KW-0560">Oxidoreductase</keyword>
<dbReference type="InterPro" id="IPR001041">
    <property type="entry name" value="2Fe-2S_ferredoxin-type"/>
</dbReference>
<keyword evidence="7" id="KW-0411">Iron-sulfur</keyword>
<evidence type="ECO:0000256" key="5">
    <source>
        <dbReference type="ARBA" id="ARBA00023002"/>
    </source>
</evidence>
<dbReference type="PROSITE" id="PS51384">
    <property type="entry name" value="FAD_FR"/>
    <property type="match status" value="1"/>
</dbReference>
<sequence>MAPNGHARLRVRLESITYGARDINVYTFVGVDGPLPAAEPGAHLDVEVEPGLIRQYSLLTVGEDPLEYRIGVKRDPAGRGGSVALHDRSVVGAEFAVSPPRTTFPLHPLDGTAGEVLLLAGGIGVTPLLGMLGAVRRAGGRVSLHYWARSLQDMLARAELERDAAVVLHPGGRAAAAVADVVRAAPADAHLYCCGPEGMLEEFEAACAGRDPDRVHVERFVARAPLSSPGRFTVRCARSAVDVEVDPQTSVLDACLKAGVDLEYSCEEGTCGACEVRVLEGAVTHNDTVASAERHDADRTMMVCCSRAAGSFLVIDV</sequence>
<dbReference type="EMBL" id="BAAAQK010000018">
    <property type="protein sequence ID" value="GAA1859974.1"/>
    <property type="molecule type" value="Genomic_DNA"/>
</dbReference>
<proteinExistence type="predicted"/>
<keyword evidence="2" id="KW-0285">Flavoprotein</keyword>
<evidence type="ECO:0000256" key="2">
    <source>
        <dbReference type="ARBA" id="ARBA00022630"/>
    </source>
</evidence>
<accession>A0ABN2NA43</accession>
<comment type="caution">
    <text evidence="10">The sequence shown here is derived from an EMBL/GenBank/DDBJ whole genome shotgun (WGS) entry which is preliminary data.</text>
</comment>